<dbReference type="AlphaFoldDB" id="A0AAP0WVC8"/>
<reference evidence="3 4" key="1">
    <citation type="journal article" date="2024" name="Plant J.">
        <title>Genome sequences and population genomics reveal climatic adaptation and genomic divergence between two closely related sweetgum species.</title>
        <authorList>
            <person name="Xu W.Q."/>
            <person name="Ren C.Q."/>
            <person name="Zhang X.Y."/>
            <person name="Comes H.P."/>
            <person name="Liu X.H."/>
            <person name="Li Y.G."/>
            <person name="Kettle C.J."/>
            <person name="Jalonen R."/>
            <person name="Gaisberger H."/>
            <person name="Ma Y.Z."/>
            <person name="Qiu Y.X."/>
        </authorList>
    </citation>
    <scope>NUCLEOTIDE SEQUENCE [LARGE SCALE GENOMIC DNA]</scope>
    <source>
        <strain evidence="3">Hangzhou</strain>
    </source>
</reference>
<dbReference type="PANTHER" id="PTHR46353:SF5">
    <property type="entry name" value="ZINC FINGER PROTEIN 5"/>
    <property type="match status" value="1"/>
</dbReference>
<dbReference type="Proteomes" id="UP001415857">
    <property type="component" value="Unassembled WGS sequence"/>
</dbReference>
<dbReference type="InterPro" id="IPR036236">
    <property type="entry name" value="Znf_C2H2_sf"/>
</dbReference>
<dbReference type="PROSITE" id="PS00028">
    <property type="entry name" value="ZINC_FINGER_C2H2_1"/>
    <property type="match status" value="1"/>
</dbReference>
<dbReference type="GO" id="GO:0003700">
    <property type="term" value="F:DNA-binding transcription factor activity"/>
    <property type="evidence" value="ECO:0007669"/>
    <property type="project" value="TreeGrafter"/>
</dbReference>
<dbReference type="PROSITE" id="PS50157">
    <property type="entry name" value="ZINC_FINGER_C2H2_2"/>
    <property type="match status" value="1"/>
</dbReference>
<dbReference type="GO" id="GO:0009736">
    <property type="term" value="P:cytokinin-activated signaling pathway"/>
    <property type="evidence" value="ECO:0007669"/>
    <property type="project" value="TreeGrafter"/>
</dbReference>
<dbReference type="GO" id="GO:0000976">
    <property type="term" value="F:transcription cis-regulatory region binding"/>
    <property type="evidence" value="ECO:0007669"/>
    <property type="project" value="TreeGrafter"/>
</dbReference>
<evidence type="ECO:0000313" key="3">
    <source>
        <dbReference type="EMBL" id="KAK9277855.1"/>
    </source>
</evidence>
<feature type="domain" description="C2H2-type" evidence="2">
    <location>
        <begin position="91"/>
        <end position="118"/>
    </location>
</feature>
<evidence type="ECO:0000313" key="4">
    <source>
        <dbReference type="Proteomes" id="UP001415857"/>
    </source>
</evidence>
<dbReference type="GO" id="GO:0010090">
    <property type="term" value="P:trichome morphogenesis"/>
    <property type="evidence" value="ECO:0007669"/>
    <property type="project" value="InterPro"/>
</dbReference>
<dbReference type="GO" id="GO:0008270">
    <property type="term" value="F:zinc ion binding"/>
    <property type="evidence" value="ECO:0007669"/>
    <property type="project" value="UniProtKB-KW"/>
</dbReference>
<dbReference type="SUPFAM" id="SSF57667">
    <property type="entry name" value="beta-beta-alpha zinc fingers"/>
    <property type="match status" value="1"/>
</dbReference>
<dbReference type="Gene3D" id="3.30.160.60">
    <property type="entry name" value="Classic Zinc Finger"/>
    <property type="match status" value="1"/>
</dbReference>
<keyword evidence="1" id="KW-0863">Zinc-finger</keyword>
<protein>
    <recommendedName>
        <fullName evidence="2">C2H2-type domain-containing protein</fullName>
    </recommendedName>
</protein>
<comment type="caution">
    <text evidence="3">The sequence shown here is derived from an EMBL/GenBank/DDBJ whole genome shotgun (WGS) entry which is preliminary data.</text>
</comment>
<dbReference type="GO" id="GO:0009740">
    <property type="term" value="P:gibberellic acid mediated signaling pathway"/>
    <property type="evidence" value="ECO:0007669"/>
    <property type="project" value="TreeGrafter"/>
</dbReference>
<accession>A0AAP0WVC8</accession>
<proteinExistence type="predicted"/>
<keyword evidence="1" id="KW-0862">Zinc</keyword>
<organism evidence="3 4">
    <name type="scientific">Liquidambar formosana</name>
    <name type="common">Formosan gum</name>
    <dbReference type="NCBI Taxonomy" id="63359"/>
    <lineage>
        <taxon>Eukaryota</taxon>
        <taxon>Viridiplantae</taxon>
        <taxon>Streptophyta</taxon>
        <taxon>Embryophyta</taxon>
        <taxon>Tracheophyta</taxon>
        <taxon>Spermatophyta</taxon>
        <taxon>Magnoliopsida</taxon>
        <taxon>eudicotyledons</taxon>
        <taxon>Gunneridae</taxon>
        <taxon>Pentapetalae</taxon>
        <taxon>Saxifragales</taxon>
        <taxon>Altingiaceae</taxon>
        <taxon>Liquidambar</taxon>
    </lineage>
</organism>
<dbReference type="InterPro" id="IPR013087">
    <property type="entry name" value="Znf_C2H2_type"/>
</dbReference>
<keyword evidence="4" id="KW-1185">Reference proteome</keyword>
<evidence type="ECO:0000259" key="2">
    <source>
        <dbReference type="PROSITE" id="PS50157"/>
    </source>
</evidence>
<sequence length="238" mass="27160">MENNVSHQKIAASNLPSPVRDGDDGFCFNIHMEERKLRLFGFKVDSSSGGEKNQRSEGDESANYPDECLSKFEKIFGNKSSICELEPPKKFKCHFCLKEFANSQALGGHQNAHKKERLQKKRKQLQARRTNSNFYLQPLQSHSGFIYYNPPPWFNDFSPYVPEFTLYKESQISCSPVDQNQNLHLKDAHVSTHSTGMFNLTQKGRFSESRSVVIKPLPSHISEKSCQSLAIQLGLTRK</sequence>
<dbReference type="PANTHER" id="PTHR46353">
    <property type="entry name" value="ZINC FINGER PROTEIN 5"/>
    <property type="match status" value="1"/>
</dbReference>
<gene>
    <name evidence="3" type="ORF">L1049_027412</name>
</gene>
<name>A0AAP0WVC8_LIQFO</name>
<dbReference type="InterPro" id="IPR044299">
    <property type="entry name" value="GIS3/ZFP5/ZFP6"/>
</dbReference>
<evidence type="ECO:0000256" key="1">
    <source>
        <dbReference type="PROSITE-ProRule" id="PRU00042"/>
    </source>
</evidence>
<keyword evidence="1" id="KW-0479">Metal-binding</keyword>
<dbReference type="GO" id="GO:0005634">
    <property type="term" value="C:nucleus"/>
    <property type="evidence" value="ECO:0007669"/>
    <property type="project" value="TreeGrafter"/>
</dbReference>
<dbReference type="EMBL" id="JBBPBK010000009">
    <property type="protein sequence ID" value="KAK9277855.1"/>
    <property type="molecule type" value="Genomic_DNA"/>
</dbReference>